<dbReference type="GO" id="GO:0006223">
    <property type="term" value="P:uracil salvage"/>
    <property type="evidence" value="ECO:0007669"/>
    <property type="project" value="InterPro"/>
</dbReference>
<keyword evidence="7 15" id="KW-0547">Nucleotide-binding</keyword>
<dbReference type="HAMAP" id="MF_01218_B">
    <property type="entry name" value="Upp_B"/>
    <property type="match status" value="1"/>
</dbReference>
<evidence type="ECO:0000256" key="15">
    <source>
        <dbReference type="HAMAP-Rule" id="MF_01218"/>
    </source>
</evidence>
<keyword evidence="4 15" id="KW-0021">Allosteric enzyme</keyword>
<comment type="function">
    <text evidence="12 15">Catalyzes the conversion of uracil and 5-phospho-alpha-D-ribose 1-diphosphate (PRPP) to UMP and diphosphate.</text>
</comment>
<dbReference type="AlphaFoldDB" id="A0A9D1WIE9"/>
<evidence type="ECO:0000256" key="2">
    <source>
        <dbReference type="ARBA" id="ARBA00009516"/>
    </source>
</evidence>
<keyword evidence="6 15" id="KW-0808">Transferase</keyword>
<dbReference type="CDD" id="cd06223">
    <property type="entry name" value="PRTases_typeI"/>
    <property type="match status" value="1"/>
</dbReference>
<dbReference type="SUPFAM" id="SSF53271">
    <property type="entry name" value="PRTase-like"/>
    <property type="match status" value="1"/>
</dbReference>
<comment type="similarity">
    <text evidence="2 15">Belongs to the UPRTase family.</text>
</comment>
<evidence type="ECO:0000259" key="16">
    <source>
        <dbReference type="Pfam" id="PF14681"/>
    </source>
</evidence>
<dbReference type="GO" id="GO:0044206">
    <property type="term" value="P:UMP salvage"/>
    <property type="evidence" value="ECO:0007669"/>
    <property type="project" value="UniProtKB-UniRule"/>
</dbReference>
<comment type="activity regulation">
    <text evidence="15">Allosterically activated by GTP.</text>
</comment>
<feature type="binding site" evidence="15">
    <location>
        <begin position="131"/>
        <end position="139"/>
    </location>
    <ligand>
        <name>5-phospho-alpha-D-ribose 1-diphosphate</name>
        <dbReference type="ChEBI" id="CHEBI:58017"/>
    </ligand>
</feature>
<feature type="binding site" evidence="15">
    <location>
        <position position="104"/>
    </location>
    <ligand>
        <name>5-phospho-alpha-D-ribose 1-diphosphate</name>
        <dbReference type="ChEBI" id="CHEBI:58017"/>
    </ligand>
</feature>
<dbReference type="PANTHER" id="PTHR32315:SF4">
    <property type="entry name" value="URACIL PHOSPHORIBOSYLTRANSFERASE, CHLOROPLASTIC"/>
    <property type="match status" value="1"/>
</dbReference>
<dbReference type="PANTHER" id="PTHR32315">
    <property type="entry name" value="ADENINE PHOSPHORIBOSYLTRANSFERASE"/>
    <property type="match status" value="1"/>
</dbReference>
<keyword evidence="5 15" id="KW-0328">Glycosyltransferase</keyword>
<evidence type="ECO:0000256" key="6">
    <source>
        <dbReference type="ARBA" id="ARBA00022679"/>
    </source>
</evidence>
<dbReference type="Pfam" id="PF14681">
    <property type="entry name" value="UPRTase"/>
    <property type="match status" value="1"/>
</dbReference>
<evidence type="ECO:0000256" key="14">
    <source>
        <dbReference type="ARBA" id="ARBA00079807"/>
    </source>
</evidence>
<evidence type="ECO:0000256" key="8">
    <source>
        <dbReference type="ARBA" id="ARBA00022842"/>
    </source>
</evidence>
<feature type="binding site" evidence="15">
    <location>
        <position position="194"/>
    </location>
    <ligand>
        <name>uracil</name>
        <dbReference type="ChEBI" id="CHEBI:17568"/>
    </ligand>
</feature>
<comment type="caution">
    <text evidence="17">The sequence shown here is derived from an EMBL/GenBank/DDBJ whole genome shotgun (WGS) entry which is preliminary data.</text>
</comment>
<accession>A0A9D1WIE9</accession>
<dbReference type="EMBL" id="DXEX01000190">
    <property type="protein sequence ID" value="HIX59811.1"/>
    <property type="molecule type" value="Genomic_DNA"/>
</dbReference>
<evidence type="ECO:0000313" key="18">
    <source>
        <dbReference type="Proteomes" id="UP000886817"/>
    </source>
</evidence>
<evidence type="ECO:0000256" key="5">
    <source>
        <dbReference type="ARBA" id="ARBA00022676"/>
    </source>
</evidence>
<dbReference type="Gene3D" id="3.40.50.2020">
    <property type="match status" value="1"/>
</dbReference>
<dbReference type="NCBIfam" id="NF001097">
    <property type="entry name" value="PRK00129.1"/>
    <property type="match status" value="1"/>
</dbReference>
<comment type="cofactor">
    <cofactor evidence="15">
        <name>Mg(2+)</name>
        <dbReference type="ChEBI" id="CHEBI:18420"/>
    </cofactor>
    <text evidence="15">Binds 1 Mg(2+) ion per subunit. The magnesium is bound as Mg-PRPP.</text>
</comment>
<evidence type="ECO:0000256" key="11">
    <source>
        <dbReference type="ARBA" id="ARBA00052919"/>
    </source>
</evidence>
<dbReference type="GO" id="GO:0004845">
    <property type="term" value="F:uracil phosphoribosyltransferase activity"/>
    <property type="evidence" value="ECO:0007669"/>
    <property type="project" value="UniProtKB-UniRule"/>
</dbReference>
<protein>
    <recommendedName>
        <fullName evidence="13 15">Uracil phosphoribosyltransferase</fullName>
        <ecNumber evidence="3 15">2.4.2.9</ecNumber>
    </recommendedName>
    <alternativeName>
        <fullName evidence="10 15">UMP pyrophosphorylase</fullName>
    </alternativeName>
    <alternativeName>
        <fullName evidence="14 15">UPRTase</fullName>
    </alternativeName>
</protein>
<dbReference type="NCBIfam" id="TIGR01091">
    <property type="entry name" value="upp"/>
    <property type="match status" value="1"/>
</dbReference>
<keyword evidence="9 15" id="KW-0342">GTP-binding</keyword>
<dbReference type="InterPro" id="IPR050054">
    <property type="entry name" value="UPRTase/APRTase"/>
</dbReference>
<name>A0A9D1WIE9_9FIRM</name>
<proteinExistence type="inferred from homology"/>
<feature type="binding site" evidence="15">
    <location>
        <position position="200"/>
    </location>
    <ligand>
        <name>5-phospho-alpha-D-ribose 1-diphosphate</name>
        <dbReference type="ChEBI" id="CHEBI:58017"/>
    </ligand>
</feature>
<dbReference type="FunFam" id="3.40.50.2020:FF:000003">
    <property type="entry name" value="Uracil phosphoribosyltransferase"/>
    <property type="match status" value="1"/>
</dbReference>
<evidence type="ECO:0000256" key="1">
    <source>
        <dbReference type="ARBA" id="ARBA00005180"/>
    </source>
</evidence>
<dbReference type="InterPro" id="IPR029057">
    <property type="entry name" value="PRTase-like"/>
</dbReference>
<dbReference type="GO" id="GO:0005737">
    <property type="term" value="C:cytoplasm"/>
    <property type="evidence" value="ECO:0007669"/>
    <property type="project" value="UniProtKB-ARBA"/>
</dbReference>
<evidence type="ECO:0000256" key="7">
    <source>
        <dbReference type="ARBA" id="ARBA00022741"/>
    </source>
</evidence>
<evidence type="ECO:0000256" key="12">
    <source>
        <dbReference type="ARBA" id="ARBA00056901"/>
    </source>
</evidence>
<evidence type="ECO:0000256" key="9">
    <source>
        <dbReference type="ARBA" id="ARBA00023134"/>
    </source>
</evidence>
<evidence type="ECO:0000256" key="3">
    <source>
        <dbReference type="ARBA" id="ARBA00011894"/>
    </source>
</evidence>
<organism evidence="17 18">
    <name type="scientific">Candidatus Blautia gallistercoris</name>
    <dbReference type="NCBI Taxonomy" id="2838490"/>
    <lineage>
        <taxon>Bacteria</taxon>
        <taxon>Bacillati</taxon>
        <taxon>Bacillota</taxon>
        <taxon>Clostridia</taxon>
        <taxon>Lachnospirales</taxon>
        <taxon>Lachnospiraceae</taxon>
        <taxon>Blautia</taxon>
    </lineage>
</organism>
<dbReference type="InterPro" id="IPR034332">
    <property type="entry name" value="Upp_B"/>
</dbReference>
<feature type="binding site" evidence="15">
    <location>
        <begin position="199"/>
        <end position="201"/>
    </location>
    <ligand>
        <name>uracil</name>
        <dbReference type="ChEBI" id="CHEBI:17568"/>
    </ligand>
</feature>
<dbReference type="InterPro" id="IPR005765">
    <property type="entry name" value="UPRT"/>
</dbReference>
<dbReference type="Proteomes" id="UP000886817">
    <property type="component" value="Unassembled WGS sequence"/>
</dbReference>
<sequence>MDNVYFMDHPLIQHKISMLRDKNTGTNEFRKLVEEIAVLMGYEAFRDLPTEDVVIETPMEVCKSPMISGKKLAVVPILRAGLGMVNGILTLVPSAKVGHIGLCRNHETHEPEEYYCKLPSPIEERTIAALDPMLATGGSAVAAVDFIKAHGGKNIKFLCIIAAPEGVKRLHEAHPDVQLYCGCLDRCLNEDAYICPGLGDAGDRIFGTK</sequence>
<gene>
    <name evidence="15 17" type="primary">upp</name>
    <name evidence="17" type="ORF">IAA45_08870</name>
</gene>
<evidence type="ECO:0000256" key="4">
    <source>
        <dbReference type="ARBA" id="ARBA00022533"/>
    </source>
</evidence>
<dbReference type="EC" id="2.4.2.9" evidence="3 15"/>
<comment type="pathway">
    <text evidence="1 15">Pyrimidine metabolism; UMP biosynthesis via salvage pathway; UMP from uracil: step 1/1.</text>
</comment>
<feature type="binding site" evidence="15">
    <location>
        <position position="79"/>
    </location>
    <ligand>
        <name>5-phospho-alpha-D-ribose 1-diphosphate</name>
        <dbReference type="ChEBI" id="CHEBI:58017"/>
    </ligand>
</feature>
<dbReference type="GO" id="GO:0005525">
    <property type="term" value="F:GTP binding"/>
    <property type="evidence" value="ECO:0007669"/>
    <property type="project" value="UniProtKB-KW"/>
</dbReference>
<dbReference type="GO" id="GO:0000287">
    <property type="term" value="F:magnesium ion binding"/>
    <property type="evidence" value="ECO:0007669"/>
    <property type="project" value="UniProtKB-UniRule"/>
</dbReference>
<comment type="catalytic activity">
    <reaction evidence="11 15">
        <text>UMP + diphosphate = 5-phospho-alpha-D-ribose 1-diphosphate + uracil</text>
        <dbReference type="Rhea" id="RHEA:13017"/>
        <dbReference type="ChEBI" id="CHEBI:17568"/>
        <dbReference type="ChEBI" id="CHEBI:33019"/>
        <dbReference type="ChEBI" id="CHEBI:57865"/>
        <dbReference type="ChEBI" id="CHEBI:58017"/>
        <dbReference type="EC" id="2.4.2.9"/>
    </reaction>
</comment>
<evidence type="ECO:0000256" key="13">
    <source>
        <dbReference type="ARBA" id="ARBA00072146"/>
    </source>
</evidence>
<keyword evidence="8 15" id="KW-0460">Magnesium</keyword>
<evidence type="ECO:0000256" key="10">
    <source>
        <dbReference type="ARBA" id="ARBA00031082"/>
    </source>
</evidence>
<dbReference type="InterPro" id="IPR000836">
    <property type="entry name" value="PRTase_dom"/>
</dbReference>
<evidence type="ECO:0000313" key="17">
    <source>
        <dbReference type="EMBL" id="HIX59811.1"/>
    </source>
</evidence>
<feature type="domain" description="Phosphoribosyltransferase" evidence="16">
    <location>
        <begin position="7"/>
        <end position="208"/>
    </location>
</feature>
<reference evidence="17" key="2">
    <citation type="submission" date="2021-04" db="EMBL/GenBank/DDBJ databases">
        <authorList>
            <person name="Gilroy R."/>
        </authorList>
    </citation>
    <scope>NUCLEOTIDE SEQUENCE</scope>
    <source>
        <strain evidence="17">ChiSjej1B19-8411</strain>
    </source>
</reference>
<reference evidence="17" key="1">
    <citation type="journal article" date="2021" name="PeerJ">
        <title>Extensive microbial diversity within the chicken gut microbiome revealed by metagenomics and culture.</title>
        <authorList>
            <person name="Gilroy R."/>
            <person name="Ravi A."/>
            <person name="Getino M."/>
            <person name="Pursley I."/>
            <person name="Horton D.L."/>
            <person name="Alikhan N.F."/>
            <person name="Baker D."/>
            <person name="Gharbi K."/>
            <person name="Hall N."/>
            <person name="Watson M."/>
            <person name="Adriaenssens E.M."/>
            <person name="Foster-Nyarko E."/>
            <person name="Jarju S."/>
            <person name="Secka A."/>
            <person name="Antonio M."/>
            <person name="Oren A."/>
            <person name="Chaudhuri R.R."/>
            <person name="La Ragione R."/>
            <person name="Hildebrand F."/>
            <person name="Pallen M.J."/>
        </authorList>
    </citation>
    <scope>NUCLEOTIDE SEQUENCE</scope>
    <source>
        <strain evidence="17">ChiSjej1B19-8411</strain>
    </source>
</reference>